<keyword evidence="8 9" id="KW-0472">Membrane</keyword>
<evidence type="ECO:0000256" key="4">
    <source>
        <dbReference type="ARBA" id="ARBA00022692"/>
    </source>
</evidence>
<dbReference type="PANTHER" id="PTHR33695">
    <property type="entry name" value="LIPOPROTEIN SIGNAL PEPTIDASE"/>
    <property type="match status" value="1"/>
</dbReference>
<feature type="active site" evidence="9">
    <location>
        <position position="121"/>
    </location>
</feature>
<feature type="active site" evidence="9">
    <location>
        <position position="102"/>
    </location>
</feature>
<evidence type="ECO:0000313" key="12">
    <source>
        <dbReference type="Proteomes" id="UP001055955"/>
    </source>
</evidence>
<sequence length="147" mass="16686">MQKARYIWVAVLVVLDHIIKAYAMQHSLPSIPGHMITWVLVKNQGVSFGALSSIPPIMLILLQICVWVYIMQNVKDVLPSTLITAGFLGNLIDRVFYTYIIDMIQLNVFSFTWPFVFNIADIYISIAAAIILLKNLPLLNIRNKLVI</sequence>
<evidence type="ECO:0000256" key="5">
    <source>
        <dbReference type="ARBA" id="ARBA00022750"/>
    </source>
</evidence>
<keyword evidence="4 9" id="KW-0812">Transmembrane</keyword>
<comment type="function">
    <text evidence="9">This protein specifically catalyzes the removal of signal peptides from prolipoproteins.</text>
</comment>
<protein>
    <recommendedName>
        <fullName evidence="9">Lipoprotein signal peptidase</fullName>
        <ecNumber evidence="9">3.4.23.36</ecNumber>
    </recommendedName>
    <alternativeName>
        <fullName evidence="9">Prolipoprotein signal peptidase</fullName>
    </alternativeName>
    <alternativeName>
        <fullName evidence="9">Signal peptidase II</fullName>
        <shortName evidence="9">SPase II</shortName>
    </alternativeName>
</protein>
<keyword evidence="2 9" id="KW-1003">Cell membrane</keyword>
<feature type="transmembrane region" description="Helical" evidence="9">
    <location>
        <begin position="82"/>
        <end position="101"/>
    </location>
</feature>
<organism evidence="11 12">
    <name type="scientific">Candidatus Comchoanobacter bicostacola</name>
    <dbReference type="NCBI Taxonomy" id="2919598"/>
    <lineage>
        <taxon>Bacteria</taxon>
        <taxon>Pseudomonadati</taxon>
        <taxon>Pseudomonadota</taxon>
        <taxon>Gammaproteobacteria</taxon>
        <taxon>Candidatus Comchoanobacterales</taxon>
        <taxon>Candidatus Comchoanobacteraceae</taxon>
        <taxon>Candidatus Comchoanobacter</taxon>
    </lineage>
</organism>
<reference evidence="11 12" key="1">
    <citation type="journal article" date="2022" name="Nat. Microbiol.">
        <title>The microbiome of a bacterivorous marine choanoflagellate contains a resource-demanding obligate bacterial associate.</title>
        <authorList>
            <person name="Needham D.M."/>
            <person name="Poirier C."/>
            <person name="Bachy C."/>
            <person name="George E.E."/>
            <person name="Wilken S."/>
            <person name="Yung C.C.M."/>
            <person name="Limardo A.J."/>
            <person name="Morando M."/>
            <person name="Sudek L."/>
            <person name="Malmstrom R.R."/>
            <person name="Keeling P.J."/>
            <person name="Santoro A.E."/>
            <person name="Worden A.Z."/>
        </authorList>
    </citation>
    <scope>NUCLEOTIDE SEQUENCE [LARGE SCALE GENOMIC DNA]</scope>
    <source>
        <strain evidence="11 12">Comchoano-1</strain>
    </source>
</reference>
<evidence type="ECO:0000256" key="3">
    <source>
        <dbReference type="ARBA" id="ARBA00022670"/>
    </source>
</evidence>
<evidence type="ECO:0000256" key="9">
    <source>
        <dbReference type="HAMAP-Rule" id="MF_00161"/>
    </source>
</evidence>
<name>A0ABY5DLT0_9GAMM</name>
<evidence type="ECO:0000256" key="1">
    <source>
        <dbReference type="ARBA" id="ARBA00006139"/>
    </source>
</evidence>
<dbReference type="Proteomes" id="UP001055955">
    <property type="component" value="Chromosome"/>
</dbReference>
<proteinExistence type="inferred from homology"/>
<evidence type="ECO:0000256" key="10">
    <source>
        <dbReference type="RuleBase" id="RU004181"/>
    </source>
</evidence>
<dbReference type="RefSeq" id="WP_258568631.1">
    <property type="nucleotide sequence ID" value="NZ_CP092900.1"/>
</dbReference>
<comment type="catalytic activity">
    <reaction evidence="9">
        <text>Release of signal peptides from bacterial membrane prolipoproteins. Hydrolyzes -Xaa-Yaa-Zaa-|-(S,diacylglyceryl)Cys-, in which Xaa is hydrophobic (preferably Leu), and Yaa (Ala or Ser) and Zaa (Gly or Ala) have small, neutral side chains.</text>
        <dbReference type="EC" id="3.4.23.36"/>
    </reaction>
</comment>
<accession>A0ABY5DLT0</accession>
<evidence type="ECO:0000256" key="6">
    <source>
        <dbReference type="ARBA" id="ARBA00022801"/>
    </source>
</evidence>
<keyword evidence="7 9" id="KW-1133">Transmembrane helix</keyword>
<dbReference type="PANTHER" id="PTHR33695:SF1">
    <property type="entry name" value="LIPOPROTEIN SIGNAL PEPTIDASE"/>
    <property type="match status" value="1"/>
</dbReference>
<keyword evidence="5 9" id="KW-0064">Aspartyl protease</keyword>
<dbReference type="PRINTS" id="PR00781">
    <property type="entry name" value="LIPOSIGPTASE"/>
</dbReference>
<evidence type="ECO:0000256" key="8">
    <source>
        <dbReference type="ARBA" id="ARBA00023136"/>
    </source>
</evidence>
<comment type="caution">
    <text evidence="9">Lacks conserved residue(s) required for the propagation of feature annotation.</text>
</comment>
<feature type="transmembrane region" description="Helical" evidence="9">
    <location>
        <begin position="113"/>
        <end position="133"/>
    </location>
</feature>
<gene>
    <name evidence="9" type="primary">lspA</name>
    <name evidence="11" type="ORF">MMH89_01580</name>
</gene>
<evidence type="ECO:0000256" key="2">
    <source>
        <dbReference type="ARBA" id="ARBA00022475"/>
    </source>
</evidence>
<dbReference type="Pfam" id="PF01252">
    <property type="entry name" value="Peptidase_A8"/>
    <property type="match status" value="1"/>
</dbReference>
<keyword evidence="6 9" id="KW-0378">Hydrolase</keyword>
<dbReference type="EC" id="3.4.23.36" evidence="9"/>
<keyword evidence="12" id="KW-1185">Reference proteome</keyword>
<evidence type="ECO:0000256" key="7">
    <source>
        <dbReference type="ARBA" id="ARBA00022989"/>
    </source>
</evidence>
<dbReference type="EMBL" id="CP092900">
    <property type="protein sequence ID" value="UTC24842.1"/>
    <property type="molecule type" value="Genomic_DNA"/>
</dbReference>
<comment type="subcellular location">
    <subcellularLocation>
        <location evidence="9">Cell membrane</location>
        <topology evidence="9">Multi-pass membrane protein</topology>
    </subcellularLocation>
</comment>
<comment type="pathway">
    <text evidence="9">Protein modification; lipoprotein biosynthesis (signal peptide cleavage).</text>
</comment>
<dbReference type="HAMAP" id="MF_00161">
    <property type="entry name" value="LspA"/>
    <property type="match status" value="1"/>
</dbReference>
<feature type="transmembrane region" description="Helical" evidence="9">
    <location>
        <begin position="47"/>
        <end position="70"/>
    </location>
</feature>
<dbReference type="InterPro" id="IPR001872">
    <property type="entry name" value="Peptidase_A8"/>
</dbReference>
<keyword evidence="3 9" id="KW-0645">Protease</keyword>
<evidence type="ECO:0000313" key="11">
    <source>
        <dbReference type="EMBL" id="UTC24842.1"/>
    </source>
</evidence>
<comment type="similarity">
    <text evidence="1 9 10">Belongs to the peptidase A8 family.</text>
</comment>